<sequence length="104" mass="11298">MARFQSLVALLCFALLIATSQSTPQSNGTGFCQWCEDFVGAFDQEIKSGAGTVEQQVTRACDAVLPQSLQQYCISTVDGYINTIVKDLEQELAPQAICKKISLC</sequence>
<reference evidence="6" key="2">
    <citation type="submission" date="2020-10" db="UniProtKB">
        <authorList>
            <consortium name="WormBaseParasite"/>
        </authorList>
    </citation>
    <scope>IDENTIFICATION</scope>
</reference>
<dbReference type="InterPro" id="IPR011001">
    <property type="entry name" value="Saposin-like"/>
</dbReference>
<proteinExistence type="predicted"/>
<accession>A0A7E4W7R3</accession>
<evidence type="ECO:0000313" key="5">
    <source>
        <dbReference type="Proteomes" id="UP000492821"/>
    </source>
</evidence>
<dbReference type="AlphaFoldDB" id="A0A7E4W7R3"/>
<dbReference type="SUPFAM" id="SSF47862">
    <property type="entry name" value="Saposin"/>
    <property type="match status" value="1"/>
</dbReference>
<keyword evidence="5" id="KW-1185">Reference proteome</keyword>
<dbReference type="Gene3D" id="1.10.225.10">
    <property type="entry name" value="Saposin-like"/>
    <property type="match status" value="1"/>
</dbReference>
<feature type="chain" id="PRO_5028995562" evidence="3">
    <location>
        <begin position="23"/>
        <end position="104"/>
    </location>
</feature>
<evidence type="ECO:0000256" key="3">
    <source>
        <dbReference type="SAM" id="SignalP"/>
    </source>
</evidence>
<dbReference type="InterPro" id="IPR008138">
    <property type="entry name" value="SapB_2"/>
</dbReference>
<evidence type="ECO:0000313" key="6">
    <source>
        <dbReference type="WBParaSite" id="Pan_g8612.t1"/>
    </source>
</evidence>
<protein>
    <submittedName>
        <fullName evidence="6">Saposin B-type domain-containing protein</fullName>
    </submittedName>
</protein>
<keyword evidence="1" id="KW-1015">Disulfide bond</keyword>
<feature type="domain" description="Saposin B-type" evidence="4">
    <location>
        <begin position="28"/>
        <end position="104"/>
    </location>
</feature>
<evidence type="ECO:0000259" key="4">
    <source>
        <dbReference type="PROSITE" id="PS50015"/>
    </source>
</evidence>
<dbReference type="InterPro" id="IPR008139">
    <property type="entry name" value="SaposinB_dom"/>
</dbReference>
<keyword evidence="2" id="KW-0325">Glycoprotein</keyword>
<reference evidence="5" key="1">
    <citation type="journal article" date="2013" name="Genetics">
        <title>The draft genome and transcriptome of Panagrellus redivivus are shaped by the harsh demands of a free-living lifestyle.</title>
        <authorList>
            <person name="Srinivasan J."/>
            <person name="Dillman A.R."/>
            <person name="Macchietto M.G."/>
            <person name="Heikkinen L."/>
            <person name="Lakso M."/>
            <person name="Fracchia K.M."/>
            <person name="Antoshechkin I."/>
            <person name="Mortazavi A."/>
            <person name="Wong G."/>
            <person name="Sternberg P.W."/>
        </authorList>
    </citation>
    <scope>NUCLEOTIDE SEQUENCE [LARGE SCALE GENOMIC DNA]</scope>
    <source>
        <strain evidence="5">MT8872</strain>
    </source>
</reference>
<evidence type="ECO:0000256" key="1">
    <source>
        <dbReference type="ARBA" id="ARBA00023157"/>
    </source>
</evidence>
<dbReference type="Pfam" id="PF03489">
    <property type="entry name" value="SapB_2"/>
    <property type="match status" value="1"/>
</dbReference>
<dbReference type="WBParaSite" id="Pan_g8612.t1">
    <property type="protein sequence ID" value="Pan_g8612.t1"/>
    <property type="gene ID" value="Pan_g8612"/>
</dbReference>
<dbReference type="PROSITE" id="PS50015">
    <property type="entry name" value="SAP_B"/>
    <property type="match status" value="1"/>
</dbReference>
<dbReference type="Proteomes" id="UP000492821">
    <property type="component" value="Unassembled WGS sequence"/>
</dbReference>
<name>A0A7E4W7R3_PANRE</name>
<keyword evidence="3" id="KW-0732">Signal</keyword>
<feature type="signal peptide" evidence="3">
    <location>
        <begin position="1"/>
        <end position="22"/>
    </location>
</feature>
<dbReference type="PANTHER" id="PTHR11480:SF3">
    <property type="entry name" value="BCDNA.GH08312"/>
    <property type="match status" value="1"/>
</dbReference>
<evidence type="ECO:0000256" key="2">
    <source>
        <dbReference type="ARBA" id="ARBA00023180"/>
    </source>
</evidence>
<organism evidence="5 6">
    <name type="scientific">Panagrellus redivivus</name>
    <name type="common">Microworm</name>
    <dbReference type="NCBI Taxonomy" id="6233"/>
    <lineage>
        <taxon>Eukaryota</taxon>
        <taxon>Metazoa</taxon>
        <taxon>Ecdysozoa</taxon>
        <taxon>Nematoda</taxon>
        <taxon>Chromadorea</taxon>
        <taxon>Rhabditida</taxon>
        <taxon>Tylenchina</taxon>
        <taxon>Panagrolaimomorpha</taxon>
        <taxon>Panagrolaimoidea</taxon>
        <taxon>Panagrolaimidae</taxon>
        <taxon>Panagrellus</taxon>
    </lineage>
</organism>
<dbReference type="InterPro" id="IPR051428">
    <property type="entry name" value="Sphingo_Act-Surfact_Prot"/>
</dbReference>
<dbReference type="SMART" id="SM00741">
    <property type="entry name" value="SapB"/>
    <property type="match status" value="1"/>
</dbReference>
<dbReference type="PANTHER" id="PTHR11480">
    <property type="entry name" value="SAPOSIN-RELATED"/>
    <property type="match status" value="1"/>
</dbReference>